<name>A0ACC3AQB7_9EURO</name>
<evidence type="ECO:0000313" key="1">
    <source>
        <dbReference type="EMBL" id="KAK1139929.1"/>
    </source>
</evidence>
<proteinExistence type="predicted"/>
<reference evidence="1 2" key="1">
    <citation type="journal article" date="2023" name="ACS Omega">
        <title>Identification of the Neoaspergillic Acid Biosynthesis Gene Cluster by Establishing an In Vitro CRISPR-Ribonucleoprotein Genetic System in Aspergillus melleus.</title>
        <authorList>
            <person name="Yuan B."/>
            <person name="Grau M.F."/>
            <person name="Murata R.M."/>
            <person name="Torok T."/>
            <person name="Venkateswaran K."/>
            <person name="Stajich J.E."/>
            <person name="Wang C.C.C."/>
        </authorList>
    </citation>
    <scope>NUCLEOTIDE SEQUENCE [LARGE SCALE GENOMIC DNA]</scope>
    <source>
        <strain evidence="1 2">IMV 1140</strain>
    </source>
</reference>
<dbReference type="EMBL" id="JAOPJF010000094">
    <property type="protein sequence ID" value="KAK1139929.1"/>
    <property type="molecule type" value="Genomic_DNA"/>
</dbReference>
<dbReference type="Proteomes" id="UP001177260">
    <property type="component" value="Unassembled WGS sequence"/>
</dbReference>
<gene>
    <name evidence="1" type="ORF">N8T08_011006</name>
</gene>
<organism evidence="1 2">
    <name type="scientific">Aspergillus melleus</name>
    <dbReference type="NCBI Taxonomy" id="138277"/>
    <lineage>
        <taxon>Eukaryota</taxon>
        <taxon>Fungi</taxon>
        <taxon>Dikarya</taxon>
        <taxon>Ascomycota</taxon>
        <taxon>Pezizomycotina</taxon>
        <taxon>Eurotiomycetes</taxon>
        <taxon>Eurotiomycetidae</taxon>
        <taxon>Eurotiales</taxon>
        <taxon>Aspergillaceae</taxon>
        <taxon>Aspergillus</taxon>
        <taxon>Aspergillus subgen. Circumdati</taxon>
    </lineage>
</organism>
<accession>A0ACC3AQB7</accession>
<sequence length="507" mass="57111">MSMSLNNASSTEHNPKRLKASHQHTNGINNTNGIKASSSTISTRLAKALYSESAIAIIWRVAARAQGSSKPPVLYPEYTGPDGSTYVYRKLDFWTSGFFPGSLYLILERLTRYQKSSIYRSPSSPSFYDEDDGSITLPHQLQLSHLCRWWTANLHQNALKRDTHDLGFMIGPWAMKAWDLHRDAEAYNSLVLAANSLASRFNATTRCIRSWDVCVTTRYSYTEAEVSTDFLVIIDSMLNLDLLFWAARETNNKELYDIAVAHAYTSRRHHVRDDNSTAHVVNFDAQTGERKARFTNQGYDDESCWARGQAWGILGFAQTFRWTGKSEFLDTARALAKYFISHLPEDGVPYWDFLAPVTDESPRDTSAVMIAACGLLVLFKALRDTSEGEYYLREALKIVDAAVGKFMHPPTLKFQTARAPTQCEVYPEGCLAQGASDGFDVLSVVDRSGSRTHDTILDGATINNYEFAPRRWANHGLVYADYYFLLFGNMLQELGLVDMQGHITVQI</sequence>
<protein>
    <submittedName>
        <fullName evidence="1">Uncharacterized protein</fullName>
    </submittedName>
</protein>
<comment type="caution">
    <text evidence="1">The sequence shown here is derived from an EMBL/GenBank/DDBJ whole genome shotgun (WGS) entry which is preliminary data.</text>
</comment>
<evidence type="ECO:0000313" key="2">
    <source>
        <dbReference type="Proteomes" id="UP001177260"/>
    </source>
</evidence>
<keyword evidence="2" id="KW-1185">Reference proteome</keyword>